<proteinExistence type="predicted"/>
<reference evidence="4" key="1">
    <citation type="submission" date="2016-06" db="UniProtKB">
        <authorList>
            <consortium name="WormBaseParasite"/>
        </authorList>
    </citation>
    <scope>IDENTIFICATION</scope>
</reference>
<keyword evidence="3" id="KW-1185">Reference proteome</keyword>
<name>A0A183SMI1_SCHSO</name>
<dbReference type="WBParaSite" id="SSLN_0000560801-mRNA-1">
    <property type="protein sequence ID" value="SSLN_0000560801-mRNA-1"/>
    <property type="gene ID" value="SSLN_0000560801"/>
</dbReference>
<accession>A0A183SMI1</accession>
<dbReference type="STRING" id="70667.A0A183SMI1"/>
<dbReference type="AlphaFoldDB" id="A0A183SMI1"/>
<evidence type="ECO:0000313" key="3">
    <source>
        <dbReference type="Proteomes" id="UP000275846"/>
    </source>
</evidence>
<gene>
    <name evidence="2" type="ORF">SSLN_LOCUS5429</name>
</gene>
<sequence>MHEVESHAVSLEQLFPSTGTPAETGVQPHSSKLPDLERRFKWLRLCTHTRLETARKHLKTKLAQEESFESLQRTVSRMNERLTAIEWSLTEQAAYEKVFPAPTSPLPPQTEMPVFDPIPEALETTIKKMVEAPITLSRLVEDVAAAAAAAAVVTAQTTGSSVNAKGSDELECLLTDLKITLPEKIEALRSRCETHLTVTSRLLRTCNSLKDLVEGLKTSVTERLEQVDILLVGSDIARLNSEEWTTSHRRALELELEGLSKLAADLSNSGLVTTHLEATNSALESYLASLRDLTGLSTPSSPIQLLLEGQLTNLTVGLQHDRSEVARTMECLRDQLTRGDVYQAALLRCQEELTSAEREIEAITSTAPLEGPMDQWVIRAKHIAEEITQVERHLCDFQNSDFETLLISSGVRIETGFDSNCLPFPIQAVHESWSELINRAMNVRGSAEAMVDSIQEMTAAFASTVDWLKETKKRLMTIIEIPPQMPFALTGTETETDATADYIDTLQPPFLVHIWSGLLETRSFRSSRISVGPLPATTMFISSAGLIGNTILHVLILSSYRSKGSSTSSLD</sequence>
<dbReference type="EMBL" id="UYSU01033243">
    <property type="protein sequence ID" value="VDL91814.1"/>
    <property type="molecule type" value="Genomic_DNA"/>
</dbReference>
<protein>
    <submittedName>
        <fullName evidence="4">GAR domain-containing protein</fullName>
    </submittedName>
</protein>
<evidence type="ECO:0000313" key="4">
    <source>
        <dbReference type="WBParaSite" id="SSLN_0000560801-mRNA-1"/>
    </source>
</evidence>
<feature type="region of interest" description="Disordered" evidence="1">
    <location>
        <begin position="1"/>
        <end position="31"/>
    </location>
</feature>
<organism evidence="4">
    <name type="scientific">Schistocephalus solidus</name>
    <name type="common">Tapeworm</name>
    <dbReference type="NCBI Taxonomy" id="70667"/>
    <lineage>
        <taxon>Eukaryota</taxon>
        <taxon>Metazoa</taxon>
        <taxon>Spiralia</taxon>
        <taxon>Lophotrochozoa</taxon>
        <taxon>Platyhelminthes</taxon>
        <taxon>Cestoda</taxon>
        <taxon>Eucestoda</taxon>
        <taxon>Diphyllobothriidea</taxon>
        <taxon>Diphyllobothriidae</taxon>
        <taxon>Schistocephalus</taxon>
    </lineage>
</organism>
<evidence type="ECO:0000313" key="2">
    <source>
        <dbReference type="EMBL" id="VDL91814.1"/>
    </source>
</evidence>
<dbReference type="Proteomes" id="UP000275846">
    <property type="component" value="Unassembled WGS sequence"/>
</dbReference>
<evidence type="ECO:0000256" key="1">
    <source>
        <dbReference type="SAM" id="MobiDB-lite"/>
    </source>
</evidence>
<reference evidence="2 3" key="2">
    <citation type="submission" date="2018-11" db="EMBL/GenBank/DDBJ databases">
        <authorList>
            <consortium name="Pathogen Informatics"/>
        </authorList>
    </citation>
    <scope>NUCLEOTIDE SEQUENCE [LARGE SCALE GENOMIC DNA]</scope>
    <source>
        <strain evidence="2 3">NST_G2</strain>
    </source>
</reference>
<dbReference type="OrthoDB" id="10374946at2759"/>